<feature type="active site" description="Phosphocysteine intermediate; for EIIB activity" evidence="6">
    <location>
        <position position="35"/>
    </location>
</feature>
<reference evidence="8" key="2">
    <citation type="submission" date="2021-04" db="EMBL/GenBank/DDBJ databases">
        <authorList>
            <person name="Gilroy R."/>
        </authorList>
    </citation>
    <scope>NUCLEOTIDE SEQUENCE</scope>
    <source>
        <strain evidence="8">ChiSxjej6B18-287</strain>
    </source>
</reference>
<dbReference type="EMBL" id="DWWV01000049">
    <property type="protein sequence ID" value="HJC10053.1"/>
    <property type="molecule type" value="Genomic_DNA"/>
</dbReference>
<evidence type="ECO:0000256" key="6">
    <source>
        <dbReference type="PROSITE-ProRule" id="PRU00421"/>
    </source>
</evidence>
<keyword evidence="4" id="KW-0598">Phosphotransferase system</keyword>
<dbReference type="CDD" id="cd00212">
    <property type="entry name" value="PTS_IIB_glc"/>
    <property type="match status" value="1"/>
</dbReference>
<evidence type="ECO:0000256" key="5">
    <source>
        <dbReference type="ARBA" id="ARBA00022777"/>
    </source>
</evidence>
<keyword evidence="5" id="KW-0418">Kinase</keyword>
<dbReference type="Gene3D" id="3.30.1360.60">
    <property type="entry name" value="Glucose permease domain IIB"/>
    <property type="match status" value="1"/>
</dbReference>
<dbReference type="AlphaFoldDB" id="A0A9D2N5Z6"/>
<accession>A0A9D2N5Z6</accession>
<dbReference type="GO" id="GO:0009401">
    <property type="term" value="P:phosphoenolpyruvate-dependent sugar phosphotransferase system"/>
    <property type="evidence" value="ECO:0007669"/>
    <property type="project" value="UniProtKB-KW"/>
</dbReference>
<dbReference type="InterPro" id="IPR001996">
    <property type="entry name" value="PTS_IIB_1"/>
</dbReference>
<evidence type="ECO:0000256" key="3">
    <source>
        <dbReference type="ARBA" id="ARBA00022679"/>
    </source>
</evidence>
<feature type="domain" description="PTS EIIB type-1" evidence="7">
    <location>
        <begin position="13"/>
        <end position="95"/>
    </location>
</feature>
<dbReference type="PANTHER" id="PTHR30009">
    <property type="entry name" value="CYTOCHROME C-TYPE SYNTHESIS PROTEIN AND PTS TRANSMEMBRANE COMPONENT"/>
    <property type="match status" value="1"/>
</dbReference>
<organism evidence="8 9">
    <name type="scientific">Candidatus Blautia merdigallinarum</name>
    <dbReference type="NCBI Taxonomy" id="2838495"/>
    <lineage>
        <taxon>Bacteria</taxon>
        <taxon>Bacillati</taxon>
        <taxon>Bacillota</taxon>
        <taxon>Clostridia</taxon>
        <taxon>Lachnospirales</taxon>
        <taxon>Lachnospiraceae</taxon>
        <taxon>Blautia</taxon>
    </lineage>
</organism>
<dbReference type="GO" id="GO:0016301">
    <property type="term" value="F:kinase activity"/>
    <property type="evidence" value="ECO:0007669"/>
    <property type="project" value="UniProtKB-KW"/>
</dbReference>
<gene>
    <name evidence="8" type="ORF">H9935_04465</name>
</gene>
<dbReference type="GO" id="GO:0008982">
    <property type="term" value="F:protein-N(PI)-phosphohistidine-sugar phosphotransferase activity"/>
    <property type="evidence" value="ECO:0007669"/>
    <property type="project" value="InterPro"/>
</dbReference>
<evidence type="ECO:0000256" key="2">
    <source>
        <dbReference type="ARBA" id="ARBA00022597"/>
    </source>
</evidence>
<evidence type="ECO:0000256" key="4">
    <source>
        <dbReference type="ARBA" id="ARBA00022683"/>
    </source>
</evidence>
<keyword evidence="1" id="KW-0813">Transport</keyword>
<keyword evidence="2" id="KW-0762">Sugar transport</keyword>
<name>A0A9D2N5Z6_9FIRM</name>
<dbReference type="InterPro" id="IPR050429">
    <property type="entry name" value="PTS_Glucose_EIICBA"/>
</dbReference>
<dbReference type="Pfam" id="PF00367">
    <property type="entry name" value="PTS_EIIB"/>
    <property type="match status" value="1"/>
</dbReference>
<comment type="caution">
    <text evidence="8">The sequence shown here is derived from an EMBL/GenBank/DDBJ whole genome shotgun (WGS) entry which is preliminary data.</text>
</comment>
<dbReference type="InterPro" id="IPR036878">
    <property type="entry name" value="Glu_permease_IIB"/>
</dbReference>
<dbReference type="PANTHER" id="PTHR30009:SF4">
    <property type="entry name" value="PTS SYSTEM N-ACETYLGLUCOSAMINE-SPECIFIC EIICBA COMPONENT"/>
    <property type="match status" value="1"/>
</dbReference>
<dbReference type="Proteomes" id="UP000823893">
    <property type="component" value="Unassembled WGS sequence"/>
</dbReference>
<dbReference type="SUPFAM" id="SSF55604">
    <property type="entry name" value="Glucose permease domain IIB"/>
    <property type="match status" value="1"/>
</dbReference>
<evidence type="ECO:0000259" key="7">
    <source>
        <dbReference type="PROSITE" id="PS51098"/>
    </source>
</evidence>
<reference evidence="8" key="1">
    <citation type="journal article" date="2021" name="PeerJ">
        <title>Extensive microbial diversity within the chicken gut microbiome revealed by metagenomics and culture.</title>
        <authorList>
            <person name="Gilroy R."/>
            <person name="Ravi A."/>
            <person name="Getino M."/>
            <person name="Pursley I."/>
            <person name="Horton D.L."/>
            <person name="Alikhan N.F."/>
            <person name="Baker D."/>
            <person name="Gharbi K."/>
            <person name="Hall N."/>
            <person name="Watson M."/>
            <person name="Adriaenssens E.M."/>
            <person name="Foster-Nyarko E."/>
            <person name="Jarju S."/>
            <person name="Secka A."/>
            <person name="Antonio M."/>
            <person name="Oren A."/>
            <person name="Chaudhuri R.R."/>
            <person name="La Ragione R."/>
            <person name="Hildebrand F."/>
            <person name="Pallen M.J."/>
        </authorList>
    </citation>
    <scope>NUCLEOTIDE SEQUENCE</scope>
    <source>
        <strain evidence="8">ChiSxjej6B18-287</strain>
    </source>
</reference>
<protein>
    <submittedName>
        <fullName evidence="8">PTS glucose/sucrose transporter subunit IIB</fullName>
    </submittedName>
</protein>
<evidence type="ECO:0000313" key="9">
    <source>
        <dbReference type="Proteomes" id="UP000823893"/>
    </source>
</evidence>
<dbReference type="GO" id="GO:0015764">
    <property type="term" value="P:N-acetylglucosamine transport"/>
    <property type="evidence" value="ECO:0007669"/>
    <property type="project" value="TreeGrafter"/>
</dbReference>
<evidence type="ECO:0000313" key="8">
    <source>
        <dbReference type="EMBL" id="HJC10053.1"/>
    </source>
</evidence>
<dbReference type="PROSITE" id="PS51098">
    <property type="entry name" value="PTS_EIIB_TYPE_1"/>
    <property type="match status" value="1"/>
</dbReference>
<evidence type="ECO:0000256" key="1">
    <source>
        <dbReference type="ARBA" id="ARBA00022448"/>
    </source>
</evidence>
<keyword evidence="3" id="KW-0808">Transferase</keyword>
<dbReference type="GO" id="GO:0005886">
    <property type="term" value="C:plasma membrane"/>
    <property type="evidence" value="ECO:0007669"/>
    <property type="project" value="TreeGrafter"/>
</dbReference>
<dbReference type="InterPro" id="IPR018113">
    <property type="entry name" value="PTrfase_EIIB_Cys"/>
</dbReference>
<sequence length="96" mass="10649">MREKKSPCKTDSRIMAKAFLEGSGGCENIISCCNCITRLRLEVKDPEAVDEEKLKNSGAAAVFWPSAKLLHIVIGPQVFEVAREMKELIEVQKTAL</sequence>
<dbReference type="PROSITE" id="PS01035">
    <property type="entry name" value="PTS_EIIB_TYPE_1_CYS"/>
    <property type="match status" value="1"/>
</dbReference>
<proteinExistence type="predicted"/>
<dbReference type="GO" id="GO:0090563">
    <property type="term" value="F:protein-phosphocysteine-sugar phosphotransferase activity"/>
    <property type="evidence" value="ECO:0007669"/>
    <property type="project" value="TreeGrafter"/>
</dbReference>